<evidence type="ECO:0000313" key="2">
    <source>
        <dbReference type="EMBL" id="CAF1575431.1"/>
    </source>
</evidence>
<organism evidence="1 4">
    <name type="scientific">Adineta steineri</name>
    <dbReference type="NCBI Taxonomy" id="433720"/>
    <lineage>
        <taxon>Eukaryota</taxon>
        <taxon>Metazoa</taxon>
        <taxon>Spiralia</taxon>
        <taxon>Gnathifera</taxon>
        <taxon>Rotifera</taxon>
        <taxon>Eurotatoria</taxon>
        <taxon>Bdelloidea</taxon>
        <taxon>Adinetida</taxon>
        <taxon>Adinetidae</taxon>
        <taxon>Adineta</taxon>
    </lineage>
</organism>
<dbReference type="Proteomes" id="UP000663877">
    <property type="component" value="Unassembled WGS sequence"/>
</dbReference>
<protein>
    <recommendedName>
        <fullName evidence="5">F-box domain-containing protein</fullName>
    </recommendedName>
</protein>
<dbReference type="EMBL" id="CAJNOM010000888">
    <property type="protein sequence ID" value="CAF1575431.1"/>
    <property type="molecule type" value="Genomic_DNA"/>
</dbReference>
<keyword evidence="3" id="KW-1185">Reference proteome</keyword>
<dbReference type="Gene3D" id="3.80.10.10">
    <property type="entry name" value="Ribonuclease Inhibitor"/>
    <property type="match status" value="1"/>
</dbReference>
<evidence type="ECO:0008006" key="5">
    <source>
        <dbReference type="Google" id="ProtNLM"/>
    </source>
</evidence>
<reference evidence="1" key="1">
    <citation type="submission" date="2021-02" db="EMBL/GenBank/DDBJ databases">
        <authorList>
            <person name="Nowell W R."/>
        </authorList>
    </citation>
    <scope>NUCLEOTIDE SEQUENCE</scope>
</reference>
<dbReference type="SUPFAM" id="SSF52047">
    <property type="entry name" value="RNI-like"/>
    <property type="match status" value="1"/>
</dbReference>
<sequence>MNIESLANEILLDLFDYFDGIDLFHTFYGLNTRFNLLICKQYSLHCFTFCGIKKSQFDELCQQHIPRLTNRVYGLSCAEDNCNPGQMDLLFTYIPSFEQFSGLRSLSLQNITSSETLIKVIQELSYLLNLMHLTINCYSARKYVINFQLMNDTIWSLPKLRICSLHIFAMGSRNFCIPTKISASLQSVKMTSFQLDINQIDQLMKNTPHLKHLLVCIKISSVMNDHYNLPSLSTLINLDICVWDTSDLSKMVLFLKNLSNLRHLNIRFSKNMINGYEWEQIIRNYLFKLKVFELDMSDDIPTNQNIEDYMNQLLDSFQSSFWINEHKWFIHCYIVDTTIRLFTSSKFPSYYPDQKLPHIWKSTNPKDTQQNLYRCITMINENFFEQPMPSDICLSRIDYITIKFPLHDQFWSAISNFNHLSSINVLSYNDTYQSELQNLFERASKLHSLRINQDDSLPLQTSLFKCINPSIHSLICFKMNHCLNEEECLLFCDSPLGMQCEICSFNVENLLCIIILVKNMINLQALHIYCQEISEENRVEVIEWLKDSLPSTCFVMKDPDSTNAIRIWM</sequence>
<comment type="caution">
    <text evidence="1">The sequence shown here is derived from an EMBL/GenBank/DDBJ whole genome shotgun (WGS) entry which is preliminary data.</text>
</comment>
<dbReference type="InterPro" id="IPR032675">
    <property type="entry name" value="LRR_dom_sf"/>
</dbReference>
<evidence type="ECO:0000313" key="4">
    <source>
        <dbReference type="Proteomes" id="UP000663877"/>
    </source>
</evidence>
<gene>
    <name evidence="1" type="ORF">BJG266_LOCUS32256</name>
    <name evidence="2" type="ORF">QVE165_LOCUS49315</name>
</gene>
<evidence type="ECO:0000313" key="3">
    <source>
        <dbReference type="Proteomes" id="UP000663832"/>
    </source>
</evidence>
<dbReference type="Proteomes" id="UP000663832">
    <property type="component" value="Unassembled WGS sequence"/>
</dbReference>
<evidence type="ECO:0000313" key="1">
    <source>
        <dbReference type="EMBL" id="CAF1300463.1"/>
    </source>
</evidence>
<dbReference type="OrthoDB" id="10063321at2759"/>
<dbReference type="EMBL" id="CAJNOI010000528">
    <property type="protein sequence ID" value="CAF1300463.1"/>
    <property type="molecule type" value="Genomic_DNA"/>
</dbReference>
<accession>A0A815DG82</accession>
<name>A0A815DG82_9BILA</name>
<dbReference type="AlphaFoldDB" id="A0A815DG82"/>
<proteinExistence type="predicted"/>